<proteinExistence type="predicted"/>
<name>A0A0F9AQD8_9ZZZZ</name>
<evidence type="ECO:0000313" key="1">
    <source>
        <dbReference type="EMBL" id="KKL03832.1"/>
    </source>
</evidence>
<organism evidence="1">
    <name type="scientific">marine sediment metagenome</name>
    <dbReference type="NCBI Taxonomy" id="412755"/>
    <lineage>
        <taxon>unclassified sequences</taxon>
        <taxon>metagenomes</taxon>
        <taxon>ecological metagenomes</taxon>
    </lineage>
</organism>
<comment type="caution">
    <text evidence="1">The sequence shown here is derived from an EMBL/GenBank/DDBJ whole genome shotgun (WGS) entry which is preliminary data.</text>
</comment>
<accession>A0A0F9AQD8</accession>
<protein>
    <submittedName>
        <fullName evidence="1">Uncharacterized protein</fullName>
    </submittedName>
</protein>
<dbReference type="EMBL" id="LAZR01044774">
    <property type="protein sequence ID" value="KKL03832.1"/>
    <property type="molecule type" value="Genomic_DNA"/>
</dbReference>
<gene>
    <name evidence="1" type="ORF">LCGC14_2622170</name>
</gene>
<reference evidence="1" key="1">
    <citation type="journal article" date="2015" name="Nature">
        <title>Complex archaea that bridge the gap between prokaryotes and eukaryotes.</title>
        <authorList>
            <person name="Spang A."/>
            <person name="Saw J.H."/>
            <person name="Jorgensen S.L."/>
            <person name="Zaremba-Niedzwiedzka K."/>
            <person name="Martijn J."/>
            <person name="Lind A.E."/>
            <person name="van Eijk R."/>
            <person name="Schleper C."/>
            <person name="Guy L."/>
            <person name="Ettema T.J."/>
        </authorList>
    </citation>
    <scope>NUCLEOTIDE SEQUENCE</scope>
</reference>
<sequence>MSKTIYRGSAKHRILAELERYPDTWFRWYQLPTLGDLHRTTILQAIQRLIRSGKVQYRSVFDEDTKSAAKHRGRSLRYIEIRHRDEDGT</sequence>
<dbReference type="AlphaFoldDB" id="A0A0F9AQD8"/>